<dbReference type="EMBL" id="CP073041">
    <property type="protein sequence ID" value="UXE58388.1"/>
    <property type="molecule type" value="Genomic_DNA"/>
</dbReference>
<dbReference type="KEGG" id="wna:KA717_20115"/>
<comment type="similarity">
    <text evidence="1">Belongs to the phD/YefM antitoxin family.</text>
</comment>
<reference evidence="2" key="1">
    <citation type="submission" date="2021-04" db="EMBL/GenBank/DDBJ databases">
        <title>Genome sequence of Woronichinia naegeliana from Washington state freshwater lake bloom.</title>
        <authorList>
            <person name="Dreher T.W."/>
        </authorList>
    </citation>
    <scope>NUCLEOTIDE SEQUENCE</scope>
    <source>
        <strain evidence="2">WA131</strain>
    </source>
</reference>
<dbReference type="Proteomes" id="UP001065613">
    <property type="component" value="Chromosome"/>
</dbReference>
<dbReference type="NCBIfam" id="TIGR01552">
    <property type="entry name" value="phd_fam"/>
    <property type="match status" value="1"/>
</dbReference>
<dbReference type="AlphaFoldDB" id="A0A977KRQ0"/>
<accession>A0A977KRQ0</accession>
<evidence type="ECO:0000256" key="1">
    <source>
        <dbReference type="ARBA" id="ARBA00009981"/>
    </source>
</evidence>
<organism evidence="2">
    <name type="scientific">Woronichinia naegeliana WA131</name>
    <dbReference type="NCBI Taxonomy" id="2824559"/>
    <lineage>
        <taxon>Bacteria</taxon>
        <taxon>Bacillati</taxon>
        <taxon>Cyanobacteriota</taxon>
        <taxon>Cyanophyceae</taxon>
        <taxon>Synechococcales</taxon>
        <taxon>Coelosphaeriaceae</taxon>
        <taxon>Woronichinia</taxon>
    </lineage>
</organism>
<protein>
    <submittedName>
        <fullName evidence="2">Type II toxin-antitoxin system prevent-host-death family antitoxin</fullName>
    </submittedName>
</protein>
<gene>
    <name evidence="2" type="ORF">KA717_20115</name>
</gene>
<evidence type="ECO:0000313" key="2">
    <source>
        <dbReference type="EMBL" id="UXE58388.1"/>
    </source>
</evidence>
<dbReference type="SUPFAM" id="SSF143120">
    <property type="entry name" value="YefM-like"/>
    <property type="match status" value="1"/>
</dbReference>
<proteinExistence type="inferred from homology"/>
<sequence>MKQLTLEQLSEQVQDYIRSAQGEQILITDNGKPIALLLGLENSEPEQLNLQLSAQFWQMISDRRKRPTVPLSLVEAQLID</sequence>
<name>A0A977KRQ0_9CYAN</name>
<dbReference type="InterPro" id="IPR036165">
    <property type="entry name" value="YefM-like_sf"/>
</dbReference>